<reference evidence="1" key="1">
    <citation type="submission" date="2017-07" db="EMBL/GenBank/DDBJ databases">
        <title>Taro Niue Genome Assembly and Annotation.</title>
        <authorList>
            <person name="Atibalentja N."/>
            <person name="Keating K."/>
            <person name="Fields C.J."/>
        </authorList>
    </citation>
    <scope>NUCLEOTIDE SEQUENCE</scope>
    <source>
        <strain evidence="1">Niue_2</strain>
        <tissue evidence="1">Leaf</tissue>
    </source>
</reference>
<organism evidence="1 2">
    <name type="scientific">Colocasia esculenta</name>
    <name type="common">Wild taro</name>
    <name type="synonym">Arum esculentum</name>
    <dbReference type="NCBI Taxonomy" id="4460"/>
    <lineage>
        <taxon>Eukaryota</taxon>
        <taxon>Viridiplantae</taxon>
        <taxon>Streptophyta</taxon>
        <taxon>Embryophyta</taxon>
        <taxon>Tracheophyta</taxon>
        <taxon>Spermatophyta</taxon>
        <taxon>Magnoliopsida</taxon>
        <taxon>Liliopsida</taxon>
        <taxon>Araceae</taxon>
        <taxon>Aroideae</taxon>
        <taxon>Colocasieae</taxon>
        <taxon>Colocasia</taxon>
    </lineage>
</organism>
<evidence type="ECO:0000313" key="2">
    <source>
        <dbReference type="Proteomes" id="UP000652761"/>
    </source>
</evidence>
<dbReference type="AlphaFoldDB" id="A0A843UFH7"/>
<proteinExistence type="predicted"/>
<comment type="caution">
    <text evidence="1">The sequence shown here is derived from an EMBL/GenBank/DDBJ whole genome shotgun (WGS) entry which is preliminary data.</text>
</comment>
<gene>
    <name evidence="1" type="ORF">Taro_017134</name>
</gene>
<sequence>MLASLRIRGWRSKDRVLGEFRVSDSWVITVGIRAMSSEIYNMLIAMAIPENSSSALLAPFVVR</sequence>
<accession>A0A843UFH7</accession>
<dbReference type="EMBL" id="NMUH01000774">
    <property type="protein sequence ID" value="MQL84612.1"/>
    <property type="molecule type" value="Genomic_DNA"/>
</dbReference>
<keyword evidence="2" id="KW-1185">Reference proteome</keyword>
<protein>
    <submittedName>
        <fullName evidence="1">Uncharacterized protein</fullName>
    </submittedName>
</protein>
<dbReference type="Proteomes" id="UP000652761">
    <property type="component" value="Unassembled WGS sequence"/>
</dbReference>
<evidence type="ECO:0000313" key="1">
    <source>
        <dbReference type="EMBL" id="MQL84612.1"/>
    </source>
</evidence>
<name>A0A843UFH7_COLES</name>